<dbReference type="AlphaFoldDB" id="A0AAD8HKJ4"/>
<accession>A0AAD8HKJ4</accession>
<dbReference type="SUPFAM" id="SSF50965">
    <property type="entry name" value="Galactose oxidase, central domain"/>
    <property type="match status" value="1"/>
</dbReference>
<reference evidence="2" key="2">
    <citation type="submission" date="2023-05" db="EMBL/GenBank/DDBJ databases">
        <authorList>
            <person name="Schelkunov M.I."/>
        </authorList>
    </citation>
    <scope>NUCLEOTIDE SEQUENCE</scope>
    <source>
        <strain evidence="2">Hsosn_3</strain>
        <tissue evidence="2">Leaf</tissue>
    </source>
</reference>
<organism evidence="2 3">
    <name type="scientific">Heracleum sosnowskyi</name>
    <dbReference type="NCBI Taxonomy" id="360622"/>
    <lineage>
        <taxon>Eukaryota</taxon>
        <taxon>Viridiplantae</taxon>
        <taxon>Streptophyta</taxon>
        <taxon>Embryophyta</taxon>
        <taxon>Tracheophyta</taxon>
        <taxon>Spermatophyta</taxon>
        <taxon>Magnoliopsida</taxon>
        <taxon>eudicotyledons</taxon>
        <taxon>Gunneridae</taxon>
        <taxon>Pentapetalae</taxon>
        <taxon>asterids</taxon>
        <taxon>campanulids</taxon>
        <taxon>Apiales</taxon>
        <taxon>Apiaceae</taxon>
        <taxon>Apioideae</taxon>
        <taxon>apioid superclade</taxon>
        <taxon>Tordylieae</taxon>
        <taxon>Tordyliinae</taxon>
        <taxon>Heracleum</taxon>
    </lineage>
</organism>
<proteinExistence type="predicted"/>
<dbReference type="InterPro" id="IPR013187">
    <property type="entry name" value="F-box-assoc_dom_typ3"/>
</dbReference>
<name>A0AAD8HKJ4_9APIA</name>
<dbReference type="Pfam" id="PF08268">
    <property type="entry name" value="FBA_3"/>
    <property type="match status" value="1"/>
</dbReference>
<evidence type="ECO:0000313" key="2">
    <source>
        <dbReference type="EMBL" id="KAK1369007.1"/>
    </source>
</evidence>
<dbReference type="SMART" id="SM00256">
    <property type="entry name" value="FBOX"/>
    <property type="match status" value="1"/>
</dbReference>
<dbReference type="SUPFAM" id="SSF81383">
    <property type="entry name" value="F-box domain"/>
    <property type="match status" value="1"/>
</dbReference>
<protein>
    <submittedName>
        <fullName evidence="2">F-box domain-containing protein</fullName>
    </submittedName>
</protein>
<dbReference type="InterPro" id="IPR011043">
    <property type="entry name" value="Gal_Oxase/kelch_b-propeller"/>
</dbReference>
<dbReference type="InterPro" id="IPR036047">
    <property type="entry name" value="F-box-like_dom_sf"/>
</dbReference>
<dbReference type="Gene3D" id="1.20.1280.50">
    <property type="match status" value="1"/>
</dbReference>
<dbReference type="InterPro" id="IPR001810">
    <property type="entry name" value="F-box_dom"/>
</dbReference>
<comment type="caution">
    <text evidence="2">The sequence shown here is derived from an EMBL/GenBank/DDBJ whole genome shotgun (WGS) entry which is preliminary data.</text>
</comment>
<dbReference type="Pfam" id="PF00646">
    <property type="entry name" value="F-box"/>
    <property type="match status" value="1"/>
</dbReference>
<dbReference type="PANTHER" id="PTHR31672">
    <property type="entry name" value="BNACNNG10540D PROTEIN"/>
    <property type="match status" value="1"/>
</dbReference>
<reference evidence="2" key="1">
    <citation type="submission" date="2023-02" db="EMBL/GenBank/DDBJ databases">
        <title>Genome of toxic invasive species Heracleum sosnowskyi carries increased number of genes despite the absence of recent whole-genome duplications.</title>
        <authorList>
            <person name="Schelkunov M."/>
            <person name="Shtratnikova V."/>
            <person name="Makarenko M."/>
            <person name="Klepikova A."/>
            <person name="Omelchenko D."/>
            <person name="Novikova G."/>
            <person name="Obukhova E."/>
            <person name="Bogdanov V."/>
            <person name="Penin A."/>
            <person name="Logacheva M."/>
        </authorList>
    </citation>
    <scope>NUCLEOTIDE SEQUENCE</scope>
    <source>
        <strain evidence="2">Hsosn_3</strain>
        <tissue evidence="2">Leaf</tissue>
    </source>
</reference>
<evidence type="ECO:0000259" key="1">
    <source>
        <dbReference type="SMART" id="SM00256"/>
    </source>
</evidence>
<dbReference type="NCBIfam" id="TIGR01640">
    <property type="entry name" value="F_box_assoc_1"/>
    <property type="match status" value="1"/>
</dbReference>
<dbReference type="EMBL" id="JAUIZM010000008">
    <property type="protein sequence ID" value="KAK1369007.1"/>
    <property type="molecule type" value="Genomic_DNA"/>
</dbReference>
<dbReference type="Proteomes" id="UP001237642">
    <property type="component" value="Unassembled WGS sequence"/>
</dbReference>
<dbReference type="InterPro" id="IPR017451">
    <property type="entry name" value="F-box-assoc_interact_dom"/>
</dbReference>
<dbReference type="CDD" id="cd22157">
    <property type="entry name" value="F-box_AtFBW1-like"/>
    <property type="match status" value="1"/>
</dbReference>
<gene>
    <name evidence="2" type="ORF">POM88_035099</name>
</gene>
<dbReference type="InterPro" id="IPR050796">
    <property type="entry name" value="SCF_F-box_component"/>
</dbReference>
<feature type="domain" description="F-box" evidence="1">
    <location>
        <begin position="14"/>
        <end position="54"/>
    </location>
</feature>
<dbReference type="PANTHER" id="PTHR31672:SF13">
    <property type="entry name" value="F-BOX PROTEIN CPR30-LIKE"/>
    <property type="match status" value="1"/>
</dbReference>
<keyword evidence="3" id="KW-1185">Reference proteome</keyword>
<sequence length="420" mass="47519">MGKRRIIEGVGERLTEDLLIEVLLWLPMKPLLRFKSVSKSWFSLISSHRFAQFHLQRALASADVHDQTLIAQITRFEDLVLEGEDGFFILLDIDSLEFGANLKLPYSQDVYPFVKEFPFEPPCDLVGSECGIVCVSVDLSKWPAAKNKTDIYLWNPATKQSKRLPPPTIQDYKKKTALGFCFDHINVDFKVVRVVTGQHRSGSAEVYSSNKNIWQKIEPMPIDVPYSNDFHACLHGFLLTTGYNGAMAFDINKEVFVCNIDLPAHSFDHDIYRFEARITDFKDSIAVFNSTNKGFNDKINLWTLDDEACLHGSGVKASWSLTISIYLGNAPQFVGGVFNNVEFLIVDEDGSQVLYNSDKKVYRDVPEPPYFDEALKYTESLFPVAGSKLVNWTASSSRLQVESDSNEENIPIDLIDDEVV</sequence>
<evidence type="ECO:0000313" key="3">
    <source>
        <dbReference type="Proteomes" id="UP001237642"/>
    </source>
</evidence>